<sequence length="76" mass="8338">MKKDTIPICVILPVIDGSGQKLLDAPSGLFHVCVMKDREKGRNGKILQLCCTPVSLIARHRVAEFSFSVSTLLSRV</sequence>
<dbReference type="AlphaFoldDB" id="A0A1S8A5Q6"/>
<keyword evidence="2" id="KW-1185">Reference proteome</keyword>
<evidence type="ECO:0000313" key="1">
    <source>
        <dbReference type="EMBL" id="GAW25427.1"/>
    </source>
</evidence>
<name>A0A1S8A5Q6_ROSNE</name>
<accession>A0A1S8A5Q6</accession>
<dbReference type="Proteomes" id="UP000054516">
    <property type="component" value="Unassembled WGS sequence"/>
</dbReference>
<evidence type="ECO:0000313" key="2">
    <source>
        <dbReference type="Proteomes" id="UP000054516"/>
    </source>
</evidence>
<organism evidence="1">
    <name type="scientific">Rosellinia necatrix</name>
    <name type="common">White root-rot fungus</name>
    <dbReference type="NCBI Taxonomy" id="77044"/>
    <lineage>
        <taxon>Eukaryota</taxon>
        <taxon>Fungi</taxon>
        <taxon>Dikarya</taxon>
        <taxon>Ascomycota</taxon>
        <taxon>Pezizomycotina</taxon>
        <taxon>Sordariomycetes</taxon>
        <taxon>Xylariomycetidae</taxon>
        <taxon>Xylariales</taxon>
        <taxon>Xylariaceae</taxon>
        <taxon>Rosellinia</taxon>
    </lineage>
</organism>
<reference evidence="1" key="1">
    <citation type="submission" date="2016-03" db="EMBL/GenBank/DDBJ databases">
        <title>Draft genome sequence of Rosellinia necatrix.</title>
        <authorList>
            <person name="Kanematsu S."/>
        </authorList>
    </citation>
    <scope>NUCLEOTIDE SEQUENCE [LARGE SCALE GENOMIC DNA]</scope>
    <source>
        <strain evidence="1">W97</strain>
    </source>
</reference>
<protein>
    <submittedName>
        <fullName evidence="1">Uncharacterized protein</fullName>
    </submittedName>
</protein>
<gene>
    <name evidence="1" type="ORF">SAMD00023353_0601880</name>
</gene>
<dbReference type="EMBL" id="DF977451">
    <property type="protein sequence ID" value="GAW25427.1"/>
    <property type="molecule type" value="Genomic_DNA"/>
</dbReference>
<proteinExistence type="predicted"/>